<comment type="caution">
    <text evidence="5">The sequence shown here is derived from an EMBL/GenBank/DDBJ whole genome shotgun (WGS) entry which is preliminary data.</text>
</comment>
<dbReference type="Gene3D" id="3.30.465.10">
    <property type="match status" value="1"/>
</dbReference>
<dbReference type="EMBL" id="AMLP01000251">
    <property type="protein sequence ID" value="ELS51057.1"/>
    <property type="molecule type" value="Genomic_DNA"/>
</dbReference>
<dbReference type="InterPro" id="IPR051312">
    <property type="entry name" value="Diverse_Substr_Oxidored"/>
</dbReference>
<dbReference type="InterPro" id="IPR036683">
    <property type="entry name" value="CO_DH_flav_C_dom_sf"/>
</dbReference>
<dbReference type="GO" id="GO:0016491">
    <property type="term" value="F:oxidoreductase activity"/>
    <property type="evidence" value="ECO:0007669"/>
    <property type="project" value="UniProtKB-KW"/>
</dbReference>
<dbReference type="PROSITE" id="PS51387">
    <property type="entry name" value="FAD_PCMH"/>
    <property type="match status" value="1"/>
</dbReference>
<dbReference type="InterPro" id="IPR036318">
    <property type="entry name" value="FAD-bd_PCMH-like_sf"/>
</dbReference>
<keyword evidence="2" id="KW-0274">FAD</keyword>
<dbReference type="PROSITE" id="PS51257">
    <property type="entry name" value="PROKAR_LIPOPROTEIN"/>
    <property type="match status" value="1"/>
</dbReference>
<dbReference type="PATRIC" id="fig|1160705.3.peg.7897"/>
<evidence type="ECO:0000313" key="6">
    <source>
        <dbReference type="Proteomes" id="UP000011205"/>
    </source>
</evidence>
<accession>L8P6Y7</accession>
<dbReference type="SUPFAM" id="SSF56176">
    <property type="entry name" value="FAD-binding/transporter-associated domain-like"/>
    <property type="match status" value="1"/>
</dbReference>
<dbReference type="InterPro" id="IPR016166">
    <property type="entry name" value="FAD-bd_PCMH"/>
</dbReference>
<evidence type="ECO:0000256" key="3">
    <source>
        <dbReference type="ARBA" id="ARBA00023002"/>
    </source>
</evidence>
<dbReference type="InterPro" id="IPR005107">
    <property type="entry name" value="CO_DH_flav_C"/>
</dbReference>
<dbReference type="GO" id="GO:0071949">
    <property type="term" value="F:FAD binding"/>
    <property type="evidence" value="ECO:0007669"/>
    <property type="project" value="InterPro"/>
</dbReference>
<name>L8P6Y7_STRVR</name>
<organism evidence="5 6">
    <name type="scientific">Streptomyces viridochromogenes Tue57</name>
    <dbReference type="NCBI Taxonomy" id="1160705"/>
    <lineage>
        <taxon>Bacteria</taxon>
        <taxon>Bacillati</taxon>
        <taxon>Actinomycetota</taxon>
        <taxon>Actinomycetes</taxon>
        <taxon>Kitasatosporales</taxon>
        <taxon>Streptomycetaceae</taxon>
        <taxon>Streptomyces</taxon>
    </lineage>
</organism>
<reference evidence="5 6" key="1">
    <citation type="journal article" date="2013" name="Genome Announc.">
        <title>Draft Genome Sequence of Streptomyces viridochromogenes Strain Tu57, Producer of Avilamycin.</title>
        <authorList>
            <person name="Gruning B.A."/>
            <person name="Erxleben A."/>
            <person name="Hahnlein A."/>
            <person name="Gunther S."/>
        </authorList>
    </citation>
    <scope>NUCLEOTIDE SEQUENCE [LARGE SCALE GENOMIC DNA]</scope>
    <source>
        <strain evidence="5 6">Tue57</strain>
    </source>
</reference>
<gene>
    <name evidence="5" type="ORF">STVIR_7986</name>
</gene>
<dbReference type="PANTHER" id="PTHR42659">
    <property type="entry name" value="XANTHINE DEHYDROGENASE SUBUNIT C-RELATED"/>
    <property type="match status" value="1"/>
</dbReference>
<dbReference type="SMART" id="SM01092">
    <property type="entry name" value="CO_deh_flav_C"/>
    <property type="match status" value="1"/>
</dbReference>
<dbReference type="InterPro" id="IPR002346">
    <property type="entry name" value="Mopterin_DH_FAD-bd"/>
</dbReference>
<dbReference type="SUPFAM" id="SSF55447">
    <property type="entry name" value="CO dehydrogenase flavoprotein C-terminal domain-like"/>
    <property type="match status" value="1"/>
</dbReference>
<dbReference type="PANTHER" id="PTHR42659:SF2">
    <property type="entry name" value="XANTHINE DEHYDROGENASE SUBUNIT C-RELATED"/>
    <property type="match status" value="1"/>
</dbReference>
<sequence length="214" mass="21731">MRKRLPLLTAVAEGVTGGPQIQNQGTIGGAACAGKPASDIPGALLALEALAVVQGPGGRRTVPATDLWLEPFRSALAADELLIGFDVAVRGGGSRDGFAYRKLKFGTSSWPIVTVGAVASLDEAGVLARLTVGIGAAAAVPFQVPAQDLVGSAPTNDLAEEIAVRAKDALTDPWSDELAPAAYRTAVLPAVVRSVVAAALTRAAGSQEARSCPR</sequence>
<dbReference type="Gene3D" id="3.30.390.50">
    <property type="entry name" value="CO dehydrogenase flavoprotein, C-terminal domain"/>
    <property type="match status" value="1"/>
</dbReference>
<feature type="domain" description="FAD-binding PCMH-type" evidence="4">
    <location>
        <begin position="1"/>
        <end position="92"/>
    </location>
</feature>
<dbReference type="Pfam" id="PF03450">
    <property type="entry name" value="CO_deh_flav_C"/>
    <property type="match status" value="1"/>
</dbReference>
<dbReference type="Proteomes" id="UP000011205">
    <property type="component" value="Unassembled WGS sequence"/>
</dbReference>
<evidence type="ECO:0000256" key="2">
    <source>
        <dbReference type="ARBA" id="ARBA00022827"/>
    </source>
</evidence>
<keyword evidence="3" id="KW-0560">Oxidoreductase</keyword>
<protein>
    <submittedName>
        <fullName evidence="5">Putative Molybdopterin dehydrogenase, FAD-binding protein</fullName>
    </submittedName>
</protein>
<proteinExistence type="predicted"/>
<evidence type="ECO:0000313" key="5">
    <source>
        <dbReference type="EMBL" id="ELS51057.1"/>
    </source>
</evidence>
<dbReference type="Pfam" id="PF00941">
    <property type="entry name" value="FAD_binding_5"/>
    <property type="match status" value="1"/>
</dbReference>
<dbReference type="AlphaFoldDB" id="L8P6Y7"/>
<dbReference type="InterPro" id="IPR016169">
    <property type="entry name" value="FAD-bd_PCMH_sub2"/>
</dbReference>
<evidence type="ECO:0000259" key="4">
    <source>
        <dbReference type="PROSITE" id="PS51387"/>
    </source>
</evidence>
<dbReference type="RefSeq" id="WP_004003450.1">
    <property type="nucleotide sequence ID" value="NZ_AMLP01000251.1"/>
</dbReference>
<keyword evidence="1" id="KW-0285">Flavoprotein</keyword>
<evidence type="ECO:0000256" key="1">
    <source>
        <dbReference type="ARBA" id="ARBA00022630"/>
    </source>
</evidence>